<evidence type="ECO:0000256" key="1">
    <source>
        <dbReference type="ARBA" id="ARBA00022723"/>
    </source>
</evidence>
<dbReference type="InterPro" id="IPR002893">
    <property type="entry name" value="Znf_MYND"/>
</dbReference>
<evidence type="ECO:0000256" key="4">
    <source>
        <dbReference type="PROSITE-ProRule" id="PRU00134"/>
    </source>
</evidence>
<evidence type="ECO:0000256" key="3">
    <source>
        <dbReference type="ARBA" id="ARBA00022833"/>
    </source>
</evidence>
<keyword evidence="1" id="KW-0479">Metal-binding</keyword>
<organism evidence="6 7">
    <name type="scientific">Tothia fuscella</name>
    <dbReference type="NCBI Taxonomy" id="1048955"/>
    <lineage>
        <taxon>Eukaryota</taxon>
        <taxon>Fungi</taxon>
        <taxon>Dikarya</taxon>
        <taxon>Ascomycota</taxon>
        <taxon>Pezizomycotina</taxon>
        <taxon>Dothideomycetes</taxon>
        <taxon>Pleosporomycetidae</taxon>
        <taxon>Venturiales</taxon>
        <taxon>Cylindrosympodiaceae</taxon>
        <taxon>Tothia</taxon>
    </lineage>
</organism>
<dbReference type="Gene3D" id="6.10.140.2220">
    <property type="match status" value="1"/>
</dbReference>
<keyword evidence="7" id="KW-1185">Reference proteome</keyword>
<dbReference type="SUPFAM" id="SSF144232">
    <property type="entry name" value="HIT/MYND zinc finger-like"/>
    <property type="match status" value="1"/>
</dbReference>
<dbReference type="AlphaFoldDB" id="A0A9P4P024"/>
<evidence type="ECO:0000313" key="6">
    <source>
        <dbReference type="EMBL" id="KAF2435700.1"/>
    </source>
</evidence>
<comment type="caution">
    <text evidence="6">The sequence shown here is derived from an EMBL/GenBank/DDBJ whole genome shotgun (WGS) entry which is preliminary data.</text>
</comment>
<proteinExistence type="predicted"/>
<sequence length="316" mass="36073">MEYKCDDPDCTKDIKLQLCGRCRSVRYCSKECQQAAWISHKPHCINPMSPKYLNVIPTDCFVDPSTPANLLQLQSRPNISQAKFERLSTPANSSNSLDMLRSPILDDAIVEHFLELNNFDDADELDLETTDYLANGKQVTALLKQWVYDKFTHHAEIKALRIVLQVLKLQMLRNLMGSPRALPVSFENLCRQLPKHWLALDLSVCHMGLQSQKGRWLHKSLLRKLPQAHDDSRFAFNNPNTATPDDVVIATVMTLNATGIDEATFWKLADWRDKMELTKNNNAMDRSLATYGVLSRDSLPSFEFEWQDSPGGHVRE</sequence>
<gene>
    <name evidence="6" type="ORF">EJ08DRAFT_285832</name>
</gene>
<dbReference type="EMBL" id="MU007012">
    <property type="protein sequence ID" value="KAF2435700.1"/>
    <property type="molecule type" value="Genomic_DNA"/>
</dbReference>
<evidence type="ECO:0000259" key="5">
    <source>
        <dbReference type="PROSITE" id="PS50865"/>
    </source>
</evidence>
<name>A0A9P4P024_9PEZI</name>
<feature type="domain" description="MYND-type" evidence="5">
    <location>
        <begin position="7"/>
        <end position="44"/>
    </location>
</feature>
<reference evidence="6" key="1">
    <citation type="journal article" date="2020" name="Stud. Mycol.">
        <title>101 Dothideomycetes genomes: a test case for predicting lifestyles and emergence of pathogens.</title>
        <authorList>
            <person name="Haridas S."/>
            <person name="Albert R."/>
            <person name="Binder M."/>
            <person name="Bloem J."/>
            <person name="Labutti K."/>
            <person name="Salamov A."/>
            <person name="Andreopoulos B."/>
            <person name="Baker S."/>
            <person name="Barry K."/>
            <person name="Bills G."/>
            <person name="Bluhm B."/>
            <person name="Cannon C."/>
            <person name="Castanera R."/>
            <person name="Culley D."/>
            <person name="Daum C."/>
            <person name="Ezra D."/>
            <person name="Gonzalez J."/>
            <person name="Henrissat B."/>
            <person name="Kuo A."/>
            <person name="Liang C."/>
            <person name="Lipzen A."/>
            <person name="Lutzoni F."/>
            <person name="Magnuson J."/>
            <person name="Mondo S."/>
            <person name="Nolan M."/>
            <person name="Ohm R."/>
            <person name="Pangilinan J."/>
            <person name="Park H.-J."/>
            <person name="Ramirez L."/>
            <person name="Alfaro M."/>
            <person name="Sun H."/>
            <person name="Tritt A."/>
            <person name="Yoshinaga Y."/>
            <person name="Zwiers L.-H."/>
            <person name="Turgeon B."/>
            <person name="Goodwin S."/>
            <person name="Spatafora J."/>
            <person name="Crous P."/>
            <person name="Grigoriev I."/>
        </authorList>
    </citation>
    <scope>NUCLEOTIDE SEQUENCE</scope>
    <source>
        <strain evidence="6">CBS 130266</strain>
    </source>
</reference>
<protein>
    <recommendedName>
        <fullName evidence="5">MYND-type domain-containing protein</fullName>
    </recommendedName>
</protein>
<evidence type="ECO:0000256" key="2">
    <source>
        <dbReference type="ARBA" id="ARBA00022771"/>
    </source>
</evidence>
<dbReference type="PROSITE" id="PS50865">
    <property type="entry name" value="ZF_MYND_2"/>
    <property type="match status" value="1"/>
</dbReference>
<keyword evidence="3" id="KW-0862">Zinc</keyword>
<accession>A0A9P4P024</accession>
<dbReference type="Proteomes" id="UP000800235">
    <property type="component" value="Unassembled WGS sequence"/>
</dbReference>
<dbReference type="GO" id="GO:0008270">
    <property type="term" value="F:zinc ion binding"/>
    <property type="evidence" value="ECO:0007669"/>
    <property type="project" value="UniProtKB-KW"/>
</dbReference>
<dbReference type="Pfam" id="PF01753">
    <property type="entry name" value="zf-MYND"/>
    <property type="match status" value="1"/>
</dbReference>
<keyword evidence="2 4" id="KW-0863">Zinc-finger</keyword>
<dbReference type="OrthoDB" id="432970at2759"/>
<evidence type="ECO:0000313" key="7">
    <source>
        <dbReference type="Proteomes" id="UP000800235"/>
    </source>
</evidence>